<dbReference type="CDD" id="cd03788">
    <property type="entry name" value="GT20_TPS"/>
    <property type="match status" value="1"/>
</dbReference>
<accession>A0A919EL62</accession>
<dbReference type="GeneID" id="95660679"/>
<dbReference type="Proteomes" id="UP000632849">
    <property type="component" value="Unassembled WGS sequence"/>
</dbReference>
<evidence type="ECO:0000313" key="4">
    <source>
        <dbReference type="Proteomes" id="UP000632849"/>
    </source>
</evidence>
<dbReference type="RefSeq" id="WP_150230182.1">
    <property type="nucleotide sequence ID" value="NZ_BNBE01000001.1"/>
</dbReference>
<dbReference type="GO" id="GO:0016020">
    <property type="term" value="C:membrane"/>
    <property type="evidence" value="ECO:0007669"/>
    <property type="project" value="InterPro"/>
</dbReference>
<keyword evidence="4" id="KW-1185">Reference proteome</keyword>
<dbReference type="GO" id="GO:0050829">
    <property type="term" value="P:defense response to Gram-negative bacterium"/>
    <property type="evidence" value="ECO:0007669"/>
    <property type="project" value="InterPro"/>
</dbReference>
<evidence type="ECO:0000256" key="1">
    <source>
        <dbReference type="ARBA" id="ARBA00008799"/>
    </source>
</evidence>
<organism evidence="3 4">
    <name type="scientific">Streptomyces filamentosus</name>
    <name type="common">Streptomyces roseosporus</name>
    <dbReference type="NCBI Taxonomy" id="67294"/>
    <lineage>
        <taxon>Bacteria</taxon>
        <taxon>Bacillati</taxon>
        <taxon>Actinomycetota</taxon>
        <taxon>Actinomycetes</taxon>
        <taxon>Kitasatosporales</taxon>
        <taxon>Streptomycetaceae</taxon>
        <taxon>Streptomyces</taxon>
    </lineage>
</organism>
<sequence>MASVLVASNRGPVSYTLGDDGTLSSRRGGGGLVSGLSAVDSQDSLWVCAALGDGDREAVRRGVAEPGVRMLDIDPEVYSDAYNGIANSVLWFLHHHLYDVPREPVFDADFRRRWASYRAYNRAFAETLAAEAAEGAAVLVQDYHLALVPGMLRELRPDLRIGHFTHTPWASPEYLRMLPDDIAEELLWGMLGADELGFHTWGWASSFIGCFQQREDGTGYAQGLWPSGDPWYGVEWRRHDTGKGRTRVQVYALGVDGDDLRALAHRPEVDARLARLREETGGRRTVVRVDRTELSKNILRGLLAYRELLATHPEWHDRVVHLASAYPSRQDLESYRAYTASVVALAEEINAEFGTADWQPVLVSVEDDFTRSLAAYRLADVALVNPVRDGMNLVAKEIPVVSDEGCALVLSTGAGAHAELGADALTVSPYDVSATAEALHRALTMPPEERAARTARLAAAATALPPQRWFLDQLEALRSPSDRP</sequence>
<dbReference type="Pfam" id="PF00982">
    <property type="entry name" value="Glyco_transf_20"/>
    <property type="match status" value="1"/>
</dbReference>
<evidence type="ECO:0000313" key="3">
    <source>
        <dbReference type="EMBL" id="GHF91572.1"/>
    </source>
</evidence>
<reference evidence="3" key="2">
    <citation type="submission" date="2020-09" db="EMBL/GenBank/DDBJ databases">
        <authorList>
            <person name="Sun Q."/>
            <person name="Ohkuma M."/>
        </authorList>
    </citation>
    <scope>NUCLEOTIDE SEQUENCE</scope>
    <source>
        <strain evidence="3">JCM 4122</strain>
    </source>
</reference>
<dbReference type="GO" id="GO:0005992">
    <property type="term" value="P:trehalose biosynthetic process"/>
    <property type="evidence" value="ECO:0007669"/>
    <property type="project" value="InterPro"/>
</dbReference>
<dbReference type="GO" id="GO:0003825">
    <property type="term" value="F:alpha,alpha-trehalose-phosphate synthase (UDP-forming) activity"/>
    <property type="evidence" value="ECO:0007669"/>
    <property type="project" value="TreeGrafter"/>
</dbReference>
<dbReference type="PANTHER" id="PTHR10788">
    <property type="entry name" value="TREHALOSE-6-PHOSPHATE SYNTHASE"/>
    <property type="match status" value="1"/>
</dbReference>
<dbReference type="InterPro" id="IPR001830">
    <property type="entry name" value="Glyco_trans_20"/>
</dbReference>
<comment type="similarity">
    <text evidence="1">Belongs to the glycosyltransferase 20 family.</text>
</comment>
<proteinExistence type="inferred from homology"/>
<dbReference type="PANTHER" id="PTHR10788:SF106">
    <property type="entry name" value="BCDNA.GH08860"/>
    <property type="match status" value="1"/>
</dbReference>
<evidence type="ECO:0000259" key="2">
    <source>
        <dbReference type="PROSITE" id="PS00276"/>
    </source>
</evidence>
<reference evidence="3" key="1">
    <citation type="journal article" date="2014" name="Int. J. Syst. Evol. Microbiol.">
        <title>Complete genome sequence of Corynebacterium casei LMG S-19264T (=DSM 44701T), isolated from a smear-ripened cheese.</title>
        <authorList>
            <consortium name="US DOE Joint Genome Institute (JGI-PGF)"/>
            <person name="Walter F."/>
            <person name="Albersmeier A."/>
            <person name="Kalinowski J."/>
            <person name="Ruckert C."/>
        </authorList>
    </citation>
    <scope>NUCLEOTIDE SEQUENCE</scope>
    <source>
        <strain evidence="3">JCM 4122</strain>
    </source>
</reference>
<dbReference type="InterPro" id="IPR000293">
    <property type="entry name" value="Channel_colicin_C"/>
</dbReference>
<dbReference type="GO" id="GO:0140911">
    <property type="term" value="F:pore-forming activity"/>
    <property type="evidence" value="ECO:0007669"/>
    <property type="project" value="InterPro"/>
</dbReference>
<dbReference type="AlphaFoldDB" id="A0A919EL62"/>
<gene>
    <name evidence="3" type="ORF">GCM10017667_21130</name>
</gene>
<comment type="caution">
    <text evidence="3">The sequence shown here is derived from an EMBL/GenBank/DDBJ whole genome shotgun (WGS) entry which is preliminary data.</text>
</comment>
<dbReference type="SUPFAM" id="SSF53756">
    <property type="entry name" value="UDP-Glycosyltransferase/glycogen phosphorylase"/>
    <property type="match status" value="1"/>
</dbReference>
<protein>
    <submittedName>
        <fullName evidence="3">Trehalose-6-phosphate synthase</fullName>
    </submittedName>
</protein>
<dbReference type="EMBL" id="BNBE01000001">
    <property type="protein sequence ID" value="GHF91572.1"/>
    <property type="molecule type" value="Genomic_DNA"/>
</dbReference>
<feature type="domain" description="Channel forming colicins" evidence="2">
    <location>
        <begin position="355"/>
        <end position="366"/>
    </location>
</feature>
<dbReference type="Gene3D" id="3.40.50.2000">
    <property type="entry name" value="Glycogen Phosphorylase B"/>
    <property type="match status" value="2"/>
</dbReference>
<dbReference type="GO" id="GO:0005829">
    <property type="term" value="C:cytosol"/>
    <property type="evidence" value="ECO:0007669"/>
    <property type="project" value="TreeGrafter"/>
</dbReference>
<dbReference type="PROSITE" id="PS00276">
    <property type="entry name" value="CHANNEL_COLICIN"/>
    <property type="match status" value="1"/>
</dbReference>
<name>A0A919EL62_STRFL</name>
<dbReference type="GO" id="GO:0004805">
    <property type="term" value="F:trehalose-phosphatase activity"/>
    <property type="evidence" value="ECO:0007669"/>
    <property type="project" value="TreeGrafter"/>
</dbReference>
<dbReference type="GO" id="GO:0031640">
    <property type="term" value="P:killing of cells of another organism"/>
    <property type="evidence" value="ECO:0007669"/>
    <property type="project" value="InterPro"/>
</dbReference>